<dbReference type="Pfam" id="PF03358">
    <property type="entry name" value="FMN_red"/>
    <property type="match status" value="1"/>
</dbReference>
<dbReference type="PANTHER" id="PTHR43278">
    <property type="entry name" value="NAD(P)H-DEPENDENT FMN-CONTAINING OXIDOREDUCTASE YWQN-RELATED"/>
    <property type="match status" value="1"/>
</dbReference>
<proteinExistence type="predicted"/>
<evidence type="ECO:0000313" key="4">
    <source>
        <dbReference type="EMBL" id="EDP96693.1"/>
    </source>
</evidence>
<evidence type="ECO:0000256" key="1">
    <source>
        <dbReference type="ARBA" id="ARBA00022630"/>
    </source>
</evidence>
<sequence length="170" mass="19718">MKTKGVILLGSSRSHGNTHTIVSELQKQTNFDVIDLKQYKINHFAYDLDNEDDFNTLFKKLTATYTTFVFATPIYWYTMSGVMKVFFDRISDFLYEEKDIGRRLRGTNMGVLSCGSDKEIKQGFEMPFVESAHYLGMQYKGHIHTWIENKTITPTVQQSITKFANQLMEN</sequence>
<accession>A9DQT6</accession>
<dbReference type="eggNOG" id="COG0655">
    <property type="taxonomic scope" value="Bacteria"/>
</dbReference>
<evidence type="ECO:0000259" key="3">
    <source>
        <dbReference type="Pfam" id="PF03358"/>
    </source>
</evidence>
<protein>
    <submittedName>
        <fullName evidence="4">NADPH-dependent FMN reductase</fullName>
    </submittedName>
</protein>
<dbReference type="InterPro" id="IPR029039">
    <property type="entry name" value="Flavoprotein-like_sf"/>
</dbReference>
<keyword evidence="2" id="KW-0288">FMN</keyword>
<dbReference type="SUPFAM" id="SSF52218">
    <property type="entry name" value="Flavoproteins"/>
    <property type="match status" value="1"/>
</dbReference>
<dbReference type="EMBL" id="ABIB01000003">
    <property type="protein sequence ID" value="EDP96693.1"/>
    <property type="molecule type" value="Genomic_DNA"/>
</dbReference>
<comment type="caution">
    <text evidence="4">The sequence shown here is derived from an EMBL/GenBank/DDBJ whole genome shotgun (WGS) entry which is preliminary data.</text>
</comment>
<dbReference type="Gene3D" id="3.40.50.360">
    <property type="match status" value="1"/>
</dbReference>
<dbReference type="HOGENOM" id="CLU_050993_7_1_10"/>
<dbReference type="InterPro" id="IPR051796">
    <property type="entry name" value="ISF_SsuE-like"/>
</dbReference>
<evidence type="ECO:0000313" key="5">
    <source>
        <dbReference type="Proteomes" id="UP000002945"/>
    </source>
</evidence>
<dbReference type="RefSeq" id="WP_007095747.1">
    <property type="nucleotide sequence ID" value="NZ_CP142125.1"/>
</dbReference>
<keyword evidence="5" id="KW-1185">Reference proteome</keyword>
<keyword evidence="1" id="KW-0285">Flavoprotein</keyword>
<name>A9DQT6_9FLAO</name>
<dbReference type="PANTHER" id="PTHR43278:SF4">
    <property type="entry name" value="NAD(P)H-DEPENDENT FMN-CONTAINING OXIDOREDUCTASE YWQN-RELATED"/>
    <property type="match status" value="1"/>
</dbReference>
<dbReference type="GO" id="GO:0016491">
    <property type="term" value="F:oxidoreductase activity"/>
    <property type="evidence" value="ECO:0007669"/>
    <property type="project" value="InterPro"/>
</dbReference>
<reference evidence="4 5" key="1">
    <citation type="journal article" date="2011" name="J. Bacteriol.">
        <title>Genome sequence of the algicidal bacterium Kordia algicida OT-1.</title>
        <authorList>
            <person name="Lee H.S."/>
            <person name="Kang S.G."/>
            <person name="Kwon K.K."/>
            <person name="Lee J.H."/>
            <person name="Kim S.J."/>
        </authorList>
    </citation>
    <scope>NUCLEOTIDE SEQUENCE [LARGE SCALE GENOMIC DNA]</scope>
    <source>
        <strain evidence="4 5">OT-1</strain>
    </source>
</reference>
<dbReference type="AlphaFoldDB" id="A9DQT6"/>
<dbReference type="STRING" id="391587.KAOT1_16058"/>
<organism evidence="4 5">
    <name type="scientific">Kordia algicida OT-1</name>
    <dbReference type="NCBI Taxonomy" id="391587"/>
    <lineage>
        <taxon>Bacteria</taxon>
        <taxon>Pseudomonadati</taxon>
        <taxon>Bacteroidota</taxon>
        <taxon>Flavobacteriia</taxon>
        <taxon>Flavobacteriales</taxon>
        <taxon>Flavobacteriaceae</taxon>
        <taxon>Kordia</taxon>
    </lineage>
</organism>
<dbReference type="OrthoDB" id="9805976at2"/>
<evidence type="ECO:0000256" key="2">
    <source>
        <dbReference type="ARBA" id="ARBA00022643"/>
    </source>
</evidence>
<gene>
    <name evidence="4" type="ORF">KAOT1_16058</name>
</gene>
<dbReference type="InterPro" id="IPR005025">
    <property type="entry name" value="FMN_Rdtase-like_dom"/>
</dbReference>
<feature type="domain" description="NADPH-dependent FMN reductase-like" evidence="3">
    <location>
        <begin position="6"/>
        <end position="138"/>
    </location>
</feature>
<dbReference type="Proteomes" id="UP000002945">
    <property type="component" value="Unassembled WGS sequence"/>
</dbReference>